<evidence type="ECO:0000313" key="2">
    <source>
        <dbReference type="Proteomes" id="UP001055879"/>
    </source>
</evidence>
<reference evidence="1 2" key="2">
    <citation type="journal article" date="2022" name="Mol. Ecol. Resour.">
        <title>The genomes of chicory, endive, great burdock and yacon provide insights into Asteraceae paleo-polyploidization history and plant inulin production.</title>
        <authorList>
            <person name="Fan W."/>
            <person name="Wang S."/>
            <person name="Wang H."/>
            <person name="Wang A."/>
            <person name="Jiang F."/>
            <person name="Liu H."/>
            <person name="Zhao H."/>
            <person name="Xu D."/>
            <person name="Zhang Y."/>
        </authorList>
    </citation>
    <scope>NUCLEOTIDE SEQUENCE [LARGE SCALE GENOMIC DNA]</scope>
    <source>
        <strain evidence="2">cv. Niubang</strain>
    </source>
</reference>
<accession>A0ACB9DNT1</accession>
<evidence type="ECO:0000313" key="1">
    <source>
        <dbReference type="EMBL" id="KAI3748202.1"/>
    </source>
</evidence>
<keyword evidence="2" id="KW-1185">Reference proteome</keyword>
<protein>
    <submittedName>
        <fullName evidence="1">Uncharacterized protein</fullName>
    </submittedName>
</protein>
<sequence>MSPLTSLSGYKYYILFLDDFSHFLWVFPLRVKSDVFQAFSTFRAYVVNQFKTYIQSFQCDNSHEFNNTKLLHLLQQNGIKIRFSCPYTSQQNGKAGRAIHTINNVMRTLLFQASLPPKFWAEALNMSLSPRSTACAYLGPSSNHRGHRCYDLVLNCFIVSRHVVFDEDHFIYASFNVPPSVSDYDDFVDDNTSPTLMSDVTPASFSVTPSIPPADPNTSTVATPPSGRRLDPFRQRSSAGRRLSRRRPGSLALACCFLYSSHDHLAVCDPNWKAAMDSEMSALLSNHTWDLVPPPDDANIVGCRWLYRHKFDSHGRLNRYKGRLVAQGFSQQPGLDYDETFSPVVKPATIRTVPSISVSLN</sequence>
<comment type="caution">
    <text evidence="1">The sequence shown here is derived from an EMBL/GenBank/DDBJ whole genome shotgun (WGS) entry which is preliminary data.</text>
</comment>
<proteinExistence type="predicted"/>
<name>A0ACB9DNT1_ARCLA</name>
<dbReference type="Proteomes" id="UP001055879">
    <property type="component" value="Linkage Group LG03"/>
</dbReference>
<organism evidence="1 2">
    <name type="scientific">Arctium lappa</name>
    <name type="common">Greater burdock</name>
    <name type="synonym">Lappa major</name>
    <dbReference type="NCBI Taxonomy" id="4217"/>
    <lineage>
        <taxon>Eukaryota</taxon>
        <taxon>Viridiplantae</taxon>
        <taxon>Streptophyta</taxon>
        <taxon>Embryophyta</taxon>
        <taxon>Tracheophyta</taxon>
        <taxon>Spermatophyta</taxon>
        <taxon>Magnoliopsida</taxon>
        <taxon>eudicotyledons</taxon>
        <taxon>Gunneridae</taxon>
        <taxon>Pentapetalae</taxon>
        <taxon>asterids</taxon>
        <taxon>campanulids</taxon>
        <taxon>Asterales</taxon>
        <taxon>Asteraceae</taxon>
        <taxon>Carduoideae</taxon>
        <taxon>Cardueae</taxon>
        <taxon>Arctiinae</taxon>
        <taxon>Arctium</taxon>
    </lineage>
</organism>
<dbReference type="EMBL" id="CM042049">
    <property type="protein sequence ID" value="KAI3748202.1"/>
    <property type="molecule type" value="Genomic_DNA"/>
</dbReference>
<gene>
    <name evidence="1" type="ORF">L6452_11132</name>
</gene>
<reference evidence="2" key="1">
    <citation type="journal article" date="2022" name="Mol. Ecol. Resour.">
        <title>The genomes of chicory, endive, great burdock and yacon provide insights into Asteraceae palaeo-polyploidization history and plant inulin production.</title>
        <authorList>
            <person name="Fan W."/>
            <person name="Wang S."/>
            <person name="Wang H."/>
            <person name="Wang A."/>
            <person name="Jiang F."/>
            <person name="Liu H."/>
            <person name="Zhao H."/>
            <person name="Xu D."/>
            <person name="Zhang Y."/>
        </authorList>
    </citation>
    <scope>NUCLEOTIDE SEQUENCE [LARGE SCALE GENOMIC DNA]</scope>
    <source>
        <strain evidence="2">cv. Niubang</strain>
    </source>
</reference>